<protein>
    <submittedName>
        <fullName evidence="9">Acid protease</fullName>
    </submittedName>
</protein>
<comment type="similarity">
    <text evidence="1 6">Belongs to the peptidase A1 family.</text>
</comment>
<dbReference type="PANTHER" id="PTHR47966">
    <property type="entry name" value="BETA-SITE APP-CLEAVING ENZYME, ISOFORM A-RELATED"/>
    <property type="match status" value="1"/>
</dbReference>
<evidence type="ECO:0000256" key="1">
    <source>
        <dbReference type="ARBA" id="ARBA00007447"/>
    </source>
</evidence>
<dbReference type="GO" id="GO:0004190">
    <property type="term" value="F:aspartic-type endopeptidase activity"/>
    <property type="evidence" value="ECO:0007669"/>
    <property type="project" value="UniProtKB-KW"/>
</dbReference>
<evidence type="ECO:0000256" key="2">
    <source>
        <dbReference type="ARBA" id="ARBA00022670"/>
    </source>
</evidence>
<dbReference type="InterPro" id="IPR001461">
    <property type="entry name" value="Aspartic_peptidase_A1"/>
</dbReference>
<sequence>MWHSTPYSQSRFALLFHLFFALYLSLTAALPLSSDTNLTKVPLVYNPKYEKNGTKSYVSLLTKYSFAPTKEGPYFITDQVNEQGKHGVLKKVGGRAQVRRNVLRKRQDNGQAGEVPAEDQQNDSMYLAPVKIGTPGQKFMLDFDTGSADLWVWSTELPSSLQSQSSKHRIFNPDKSSTYKNMDGYTWKIQYGDSSSASGTVGTDNVNLGGLVVKNQGIELASQLSQQFAQGVGDGLLGLAFGSINTVRPHPVKTPVENMIEQKEIPPSAELFTAKLSSYRDNEDSFYTFGYIDQDTVKASGQDVYYTPVDNSQGFWMFGSGSATVNGKTINRSGNTAIADTGTTLALIDDNTCEAIYNAIPGAKYDQTQQGYTFPKSTSADKLPTVSFAVGGKQFYVQKEDLAFADIGNGYVYGGIQSRGSMSFDILGDTFLKSIYAIFDQGNTRFGAVQRVVQGITQIPHNFHQKRAKSYASTGIEPGLRRWQRRISP</sequence>
<dbReference type="GO" id="GO:0006508">
    <property type="term" value="P:proteolysis"/>
    <property type="evidence" value="ECO:0007669"/>
    <property type="project" value="UniProtKB-KW"/>
</dbReference>
<accession>A0A164ZI55</accession>
<dbReference type="SUPFAM" id="SSF50630">
    <property type="entry name" value="Acid proteases"/>
    <property type="match status" value="1"/>
</dbReference>
<evidence type="ECO:0000313" key="10">
    <source>
        <dbReference type="Proteomes" id="UP000076632"/>
    </source>
</evidence>
<keyword evidence="7" id="KW-0732">Signal</keyword>
<dbReference type="InterPro" id="IPR021109">
    <property type="entry name" value="Peptidase_aspartic_dom_sf"/>
</dbReference>
<gene>
    <name evidence="9" type="ORF">L228DRAFT_257189</name>
</gene>
<evidence type="ECO:0000256" key="6">
    <source>
        <dbReference type="RuleBase" id="RU000454"/>
    </source>
</evidence>
<name>A0A164ZI55_XYLHT</name>
<dbReference type="RefSeq" id="XP_018184681.1">
    <property type="nucleotide sequence ID" value="XM_018333967.1"/>
</dbReference>
<proteinExistence type="inferred from homology"/>
<dbReference type="PROSITE" id="PS51767">
    <property type="entry name" value="PEPTIDASE_A1"/>
    <property type="match status" value="1"/>
</dbReference>
<dbReference type="PROSITE" id="PS00141">
    <property type="entry name" value="ASP_PROTEASE"/>
    <property type="match status" value="1"/>
</dbReference>
<dbReference type="PANTHER" id="PTHR47966:SF1">
    <property type="entry name" value="ASPARTYL PROTEINASE"/>
    <property type="match status" value="1"/>
</dbReference>
<evidence type="ECO:0000313" key="9">
    <source>
        <dbReference type="EMBL" id="KZF19126.1"/>
    </source>
</evidence>
<dbReference type="STRING" id="1328760.A0A164ZI55"/>
<dbReference type="FunFam" id="2.40.70.10:FF:000092">
    <property type="entry name" value="Aspartic endopeptidase (AP1)"/>
    <property type="match status" value="1"/>
</dbReference>
<dbReference type="CDD" id="cd06097">
    <property type="entry name" value="Aspergillopepsin_like"/>
    <property type="match status" value="1"/>
</dbReference>
<organism evidence="9 10">
    <name type="scientific">Xylona heveae (strain CBS 132557 / TC161)</name>
    <dbReference type="NCBI Taxonomy" id="1328760"/>
    <lineage>
        <taxon>Eukaryota</taxon>
        <taxon>Fungi</taxon>
        <taxon>Dikarya</taxon>
        <taxon>Ascomycota</taxon>
        <taxon>Pezizomycotina</taxon>
        <taxon>Xylonomycetes</taxon>
        <taxon>Xylonales</taxon>
        <taxon>Xylonaceae</taxon>
        <taxon>Xylona</taxon>
    </lineage>
</organism>
<feature type="active site" evidence="5">
    <location>
        <position position="340"/>
    </location>
</feature>
<dbReference type="Proteomes" id="UP000076632">
    <property type="component" value="Unassembled WGS sequence"/>
</dbReference>
<dbReference type="EMBL" id="KV407467">
    <property type="protein sequence ID" value="KZF19126.1"/>
    <property type="molecule type" value="Genomic_DNA"/>
</dbReference>
<dbReference type="PRINTS" id="PR00792">
    <property type="entry name" value="PEPSIN"/>
</dbReference>
<dbReference type="InParanoid" id="A0A164ZI55"/>
<dbReference type="InterPro" id="IPR034163">
    <property type="entry name" value="Aspergillopepsin-like_cat_dom"/>
</dbReference>
<feature type="active site" evidence="5">
    <location>
        <position position="144"/>
    </location>
</feature>
<dbReference type="OrthoDB" id="2747330at2759"/>
<dbReference type="Gene3D" id="2.40.70.10">
    <property type="entry name" value="Acid Proteases"/>
    <property type="match status" value="2"/>
</dbReference>
<dbReference type="AlphaFoldDB" id="A0A164ZI55"/>
<evidence type="ECO:0000256" key="7">
    <source>
        <dbReference type="SAM" id="SignalP"/>
    </source>
</evidence>
<feature type="chain" id="PRO_5007854901" evidence="7">
    <location>
        <begin position="30"/>
        <end position="489"/>
    </location>
</feature>
<dbReference type="OMA" id="WYGGVQS"/>
<evidence type="ECO:0000256" key="4">
    <source>
        <dbReference type="ARBA" id="ARBA00022801"/>
    </source>
</evidence>
<keyword evidence="2 6" id="KW-0645">Protease</keyword>
<dbReference type="GeneID" id="28899104"/>
<reference evidence="9 10" key="1">
    <citation type="journal article" date="2016" name="Fungal Biol.">
        <title>The genome of Xylona heveae provides a window into fungal endophytism.</title>
        <authorList>
            <person name="Gazis R."/>
            <person name="Kuo A."/>
            <person name="Riley R."/>
            <person name="LaButti K."/>
            <person name="Lipzen A."/>
            <person name="Lin J."/>
            <person name="Amirebrahimi M."/>
            <person name="Hesse C.N."/>
            <person name="Spatafora J.W."/>
            <person name="Henrissat B."/>
            <person name="Hainaut M."/>
            <person name="Grigoriev I.V."/>
            <person name="Hibbett D.S."/>
        </authorList>
    </citation>
    <scope>NUCLEOTIDE SEQUENCE [LARGE SCALE GENOMIC DNA]</scope>
    <source>
        <strain evidence="9 10">TC161</strain>
    </source>
</reference>
<evidence type="ECO:0000256" key="5">
    <source>
        <dbReference type="PIRSR" id="PIRSR601461-1"/>
    </source>
</evidence>
<evidence type="ECO:0000256" key="3">
    <source>
        <dbReference type="ARBA" id="ARBA00022750"/>
    </source>
</evidence>
<dbReference type="InterPro" id="IPR033121">
    <property type="entry name" value="PEPTIDASE_A1"/>
</dbReference>
<keyword evidence="3 6" id="KW-0064">Aspartyl protease</keyword>
<keyword evidence="4 6" id="KW-0378">Hydrolase</keyword>
<feature type="domain" description="Peptidase A1" evidence="8">
    <location>
        <begin position="126"/>
        <end position="449"/>
    </location>
</feature>
<dbReference type="InterPro" id="IPR001969">
    <property type="entry name" value="Aspartic_peptidase_AS"/>
</dbReference>
<keyword evidence="10" id="KW-1185">Reference proteome</keyword>
<feature type="signal peptide" evidence="7">
    <location>
        <begin position="1"/>
        <end position="29"/>
    </location>
</feature>
<evidence type="ECO:0000259" key="8">
    <source>
        <dbReference type="PROSITE" id="PS51767"/>
    </source>
</evidence>
<dbReference type="Pfam" id="PF00026">
    <property type="entry name" value="Asp"/>
    <property type="match status" value="1"/>
</dbReference>